<name>A0AAQ4DKC9_AMBAM</name>
<comment type="caution">
    <text evidence="2">The sequence shown here is derived from an EMBL/GenBank/DDBJ whole genome shotgun (WGS) entry which is preliminary data.</text>
</comment>
<gene>
    <name evidence="2" type="ORF">V5799_034471</name>
</gene>
<dbReference type="EMBL" id="JARKHS020029686">
    <property type="protein sequence ID" value="KAK8762919.1"/>
    <property type="molecule type" value="Genomic_DNA"/>
</dbReference>
<feature type="region of interest" description="Disordered" evidence="1">
    <location>
        <begin position="423"/>
        <end position="456"/>
    </location>
</feature>
<keyword evidence="3" id="KW-1185">Reference proteome</keyword>
<dbReference type="Proteomes" id="UP001321473">
    <property type="component" value="Unassembled WGS sequence"/>
</dbReference>
<sequence length="456" mass="51797">MKAPRMSRVLLALHATTPRHPQAPGAPFRRTWSRVLCRKHQVMKAPRMLRVLLALHATTPRRPRAPCAPFRRTWSRVLCRKHQVMKAPRMSQVLLTLHATTPHRPRAPGAPFRRTWSRVLCRKHQVMKALRMSRVLLALHATTPRRPQAPGAPFRRTWSRVLCRKHQVMKAPRMSRVLLALHATTPRRPRAPGAPFRRTWSRVLCRKHQVMKAPRMSRVLLALHATTPRRPRAPGEKGRPIGGKGGLTQALIKKLTNYYGKALHDHDNVEDMQKAVMATFYHVTSTDERPRHELCPQGPQSWCQHQAAEAEGKPLPSYKYQLARHVTDALLPVYRRLSDVQLLSRCLGKKTQNAAESLHSVIWSLLPKDKNASLTATETALNEAVCKFNAGTRRAYTEYCSTLGLQTGQHALRRAAEKDALQKRKAAKALQSRGKASKKPSVKKDTKDYTPVPFDE</sequence>
<evidence type="ECO:0000313" key="2">
    <source>
        <dbReference type="EMBL" id="KAK8762919.1"/>
    </source>
</evidence>
<protein>
    <submittedName>
        <fullName evidence="2">Uncharacterized protein</fullName>
    </submittedName>
</protein>
<dbReference type="AlphaFoldDB" id="A0AAQ4DKC9"/>
<accession>A0AAQ4DKC9</accession>
<evidence type="ECO:0000256" key="1">
    <source>
        <dbReference type="SAM" id="MobiDB-lite"/>
    </source>
</evidence>
<evidence type="ECO:0000313" key="3">
    <source>
        <dbReference type="Proteomes" id="UP001321473"/>
    </source>
</evidence>
<organism evidence="2 3">
    <name type="scientific">Amblyomma americanum</name>
    <name type="common">Lone star tick</name>
    <dbReference type="NCBI Taxonomy" id="6943"/>
    <lineage>
        <taxon>Eukaryota</taxon>
        <taxon>Metazoa</taxon>
        <taxon>Ecdysozoa</taxon>
        <taxon>Arthropoda</taxon>
        <taxon>Chelicerata</taxon>
        <taxon>Arachnida</taxon>
        <taxon>Acari</taxon>
        <taxon>Parasitiformes</taxon>
        <taxon>Ixodida</taxon>
        <taxon>Ixodoidea</taxon>
        <taxon>Ixodidae</taxon>
        <taxon>Amblyomminae</taxon>
        <taxon>Amblyomma</taxon>
    </lineage>
</organism>
<proteinExistence type="predicted"/>
<reference evidence="2 3" key="1">
    <citation type="journal article" date="2023" name="Arcadia Sci">
        <title>De novo assembly of a long-read Amblyomma americanum tick genome.</title>
        <authorList>
            <person name="Chou S."/>
            <person name="Poskanzer K.E."/>
            <person name="Rollins M."/>
            <person name="Thuy-Boun P.S."/>
        </authorList>
    </citation>
    <scope>NUCLEOTIDE SEQUENCE [LARGE SCALE GENOMIC DNA]</scope>
    <source>
        <strain evidence="2">F_SG_1</strain>
        <tissue evidence="2">Salivary glands</tissue>
    </source>
</reference>